<comment type="caution">
    <text evidence="2">The sequence shown here is derived from an EMBL/GenBank/DDBJ whole genome shotgun (WGS) entry which is preliminary data.</text>
</comment>
<proteinExistence type="predicted"/>
<evidence type="ECO:0000313" key="2">
    <source>
        <dbReference type="EMBL" id="KAJ5084079.1"/>
    </source>
</evidence>
<reference evidence="2" key="2">
    <citation type="journal article" date="2023" name="IMA Fungus">
        <title>Comparative genomic study of the Penicillium genus elucidates a diverse pangenome and 15 lateral gene transfer events.</title>
        <authorList>
            <person name="Petersen C."/>
            <person name="Sorensen T."/>
            <person name="Nielsen M.R."/>
            <person name="Sondergaard T.E."/>
            <person name="Sorensen J.L."/>
            <person name="Fitzpatrick D.A."/>
            <person name="Frisvad J.C."/>
            <person name="Nielsen K.L."/>
        </authorList>
    </citation>
    <scope>NUCLEOTIDE SEQUENCE</scope>
    <source>
        <strain evidence="2">IBT 34128</strain>
    </source>
</reference>
<dbReference type="InterPro" id="IPR018712">
    <property type="entry name" value="Tle1-like_cat"/>
</dbReference>
<dbReference type="OrthoDB" id="3057168at2759"/>
<gene>
    <name evidence="2" type="ORF">NUU61_008658</name>
</gene>
<accession>A0A9W9ELT8</accession>
<keyword evidence="3" id="KW-1185">Reference proteome</keyword>
<sequence length="259" mass="30239">MDNFTNVYNDFYNTRVYALEQRRRLGLREPLPQLTVEIIRVWDTVGLQKAWLGRGSGERLELRNTVLHESVKYAFHALALDEEPKAFQPTVWNIPQKNEGQELLQVWFSRSIRMLEEATIPDCRISLKLDDRMLSFDIDEYLFDHSPRPEWDDAPWATSLGEVNHHSLGRAVQSWLSGKSNRTPLAYNPPGHEWHVTNEVLHESTKDHNLDKWPCPSLQERREDKTCALVDGKEIVEATALEERYMKGRIWTVHVHGED</sequence>
<dbReference type="GeneID" id="81398352"/>
<organism evidence="2 3">
    <name type="scientific">Penicillium alfredii</name>
    <dbReference type="NCBI Taxonomy" id="1506179"/>
    <lineage>
        <taxon>Eukaryota</taxon>
        <taxon>Fungi</taxon>
        <taxon>Dikarya</taxon>
        <taxon>Ascomycota</taxon>
        <taxon>Pezizomycotina</taxon>
        <taxon>Eurotiomycetes</taxon>
        <taxon>Eurotiomycetidae</taxon>
        <taxon>Eurotiales</taxon>
        <taxon>Aspergillaceae</taxon>
        <taxon>Penicillium</taxon>
    </lineage>
</organism>
<name>A0A9W9ELT8_9EURO</name>
<dbReference type="Proteomes" id="UP001141434">
    <property type="component" value="Unassembled WGS sequence"/>
</dbReference>
<evidence type="ECO:0000259" key="1">
    <source>
        <dbReference type="Pfam" id="PF09994"/>
    </source>
</evidence>
<protein>
    <recommendedName>
        <fullName evidence="1">T6SS Phospholipase effector Tle1-like catalytic domain-containing protein</fullName>
    </recommendedName>
</protein>
<dbReference type="Pfam" id="PF09994">
    <property type="entry name" value="T6SS_Tle1-like_cat"/>
    <property type="match status" value="1"/>
</dbReference>
<dbReference type="PANTHER" id="PTHR33840:SF1">
    <property type="entry name" value="TLE1 PHOSPHOLIPASE DOMAIN-CONTAINING PROTEIN"/>
    <property type="match status" value="1"/>
</dbReference>
<dbReference type="AlphaFoldDB" id="A0A9W9ELT8"/>
<dbReference type="RefSeq" id="XP_056507476.1">
    <property type="nucleotide sequence ID" value="XM_056659183.1"/>
</dbReference>
<evidence type="ECO:0000313" key="3">
    <source>
        <dbReference type="Proteomes" id="UP001141434"/>
    </source>
</evidence>
<dbReference type="EMBL" id="JAPMSZ010000011">
    <property type="protein sequence ID" value="KAJ5084079.1"/>
    <property type="molecule type" value="Genomic_DNA"/>
</dbReference>
<feature type="domain" description="T6SS Phospholipase effector Tle1-like catalytic" evidence="1">
    <location>
        <begin position="31"/>
        <end position="109"/>
    </location>
</feature>
<dbReference type="PANTHER" id="PTHR33840">
    <property type="match status" value="1"/>
</dbReference>
<reference evidence="2" key="1">
    <citation type="submission" date="2022-11" db="EMBL/GenBank/DDBJ databases">
        <authorList>
            <person name="Petersen C."/>
        </authorList>
    </citation>
    <scope>NUCLEOTIDE SEQUENCE</scope>
    <source>
        <strain evidence="2">IBT 34128</strain>
    </source>
</reference>